<gene>
    <name evidence="3" type="ORF">HMPREF9624_00908</name>
</gene>
<comment type="caution">
    <text evidence="3">The sequence shown here is derived from an EMBL/GenBank/DDBJ whole genome shotgun (WGS) entry which is preliminary data.</text>
</comment>
<dbReference type="HOGENOM" id="CLU_1282163_0_0_9"/>
<accession>G9WVH4</accession>
<sequence>MICKHCGREIEDNLERCPYCKTPLIRIKVKRICAYCKTEIKKGDTVCPGCGKNVPEKVRELLEKDELNGSVQDDLEEKKHWKEKMDALSFAKNEEKDWDKYILDFRLLILSIMPPIIAIFFKVLVAKSSFLPWYFTVLLVYFVIAMIVSYFLDGEIHRLWSIDKNRKLGEAEHLAFYICPPYTLYFILKRRKEKNNPLLFFMAMHLVLFVTCFFI</sequence>
<keyword evidence="1" id="KW-1133">Transmembrane helix</keyword>
<proteinExistence type="predicted"/>
<keyword evidence="1" id="KW-0812">Transmembrane</keyword>
<dbReference type="PATRIC" id="fig|796944.3.peg.1638"/>
<dbReference type="AlphaFoldDB" id="G9WVH4"/>
<dbReference type="EMBL" id="AFZD01000017">
    <property type="protein sequence ID" value="EHL11575.1"/>
    <property type="molecule type" value="Genomic_DNA"/>
</dbReference>
<evidence type="ECO:0000256" key="1">
    <source>
        <dbReference type="SAM" id="Phobius"/>
    </source>
</evidence>
<feature type="transmembrane region" description="Helical" evidence="1">
    <location>
        <begin position="198"/>
        <end position="214"/>
    </location>
</feature>
<name>G9WVH4_9FIRM</name>
<feature type="transmembrane region" description="Helical" evidence="1">
    <location>
        <begin position="105"/>
        <end position="125"/>
    </location>
</feature>
<dbReference type="Proteomes" id="UP000003527">
    <property type="component" value="Unassembled WGS sequence"/>
</dbReference>
<evidence type="ECO:0000313" key="4">
    <source>
        <dbReference type="Proteomes" id="UP000003527"/>
    </source>
</evidence>
<keyword evidence="1" id="KW-0472">Membrane</keyword>
<feature type="transmembrane region" description="Helical" evidence="1">
    <location>
        <begin position="131"/>
        <end position="152"/>
    </location>
</feature>
<dbReference type="Pfam" id="PF12773">
    <property type="entry name" value="DZR"/>
    <property type="match status" value="1"/>
</dbReference>
<protein>
    <recommendedName>
        <fullName evidence="2">DZANK-type domain-containing protein</fullName>
    </recommendedName>
</protein>
<evidence type="ECO:0000313" key="3">
    <source>
        <dbReference type="EMBL" id="EHL11575.1"/>
    </source>
</evidence>
<evidence type="ECO:0000259" key="2">
    <source>
        <dbReference type="Pfam" id="PF12773"/>
    </source>
</evidence>
<reference evidence="3 4" key="1">
    <citation type="submission" date="2011-08" db="EMBL/GenBank/DDBJ databases">
        <title>The Genome Sequence of Oribacterium sp. ACB7.</title>
        <authorList>
            <consortium name="The Broad Institute Genome Sequencing Platform"/>
            <person name="Earl A."/>
            <person name="Ward D."/>
            <person name="Feldgarden M."/>
            <person name="Gevers D."/>
            <person name="Sizova M."/>
            <person name="Hazen A."/>
            <person name="Epstein S."/>
            <person name="Young S.K."/>
            <person name="Zeng Q."/>
            <person name="Gargeya S."/>
            <person name="Fitzgerald M."/>
            <person name="Haas B."/>
            <person name="Abouelleil A."/>
            <person name="Alvarado L."/>
            <person name="Arachchi H.M."/>
            <person name="Berlin A."/>
            <person name="Brown A."/>
            <person name="Chapman S.B."/>
            <person name="Chen Z."/>
            <person name="Dunbar C."/>
            <person name="Freedman E."/>
            <person name="Gearin G."/>
            <person name="Gellesch M."/>
            <person name="Goldberg J."/>
            <person name="Griggs A."/>
            <person name="Gujja S."/>
            <person name="Heiman D."/>
            <person name="Howarth C."/>
            <person name="Larson L."/>
            <person name="Lui A."/>
            <person name="MacDonald P.J.P."/>
            <person name="Montmayeur A."/>
            <person name="Murphy C."/>
            <person name="Neiman D."/>
            <person name="Pearson M."/>
            <person name="Priest M."/>
            <person name="Roberts A."/>
            <person name="Saif S."/>
            <person name="Shea T."/>
            <person name="Shenoy N."/>
            <person name="Sisk P."/>
            <person name="Stolte C."/>
            <person name="Sykes S."/>
            <person name="Wortman J."/>
            <person name="Nusbaum C."/>
            <person name="Birren B."/>
        </authorList>
    </citation>
    <scope>NUCLEOTIDE SEQUENCE [LARGE SCALE GENOMIC DNA]</scope>
    <source>
        <strain evidence="3 4">ACB7</strain>
    </source>
</reference>
<feature type="domain" description="DZANK-type" evidence="2">
    <location>
        <begin position="3"/>
        <end position="51"/>
    </location>
</feature>
<keyword evidence="4" id="KW-1185">Reference proteome</keyword>
<dbReference type="InterPro" id="IPR025874">
    <property type="entry name" value="DZR"/>
</dbReference>
<organism evidence="3 4">
    <name type="scientific">Oribacterium asaccharolyticum ACB7</name>
    <dbReference type="NCBI Taxonomy" id="796944"/>
    <lineage>
        <taxon>Bacteria</taxon>
        <taxon>Bacillati</taxon>
        <taxon>Bacillota</taxon>
        <taxon>Clostridia</taxon>
        <taxon>Lachnospirales</taxon>
        <taxon>Lachnospiraceae</taxon>
        <taxon>Oribacterium</taxon>
    </lineage>
</organism>
<dbReference type="RefSeq" id="WP_009536735.1">
    <property type="nucleotide sequence ID" value="NZ_JH414504.1"/>
</dbReference>